<gene>
    <name evidence="1" type="ORF">WJX84_009460</name>
</gene>
<evidence type="ECO:0000313" key="2">
    <source>
        <dbReference type="Proteomes" id="UP001485043"/>
    </source>
</evidence>
<dbReference type="AlphaFoldDB" id="A0AAW1T666"/>
<dbReference type="Proteomes" id="UP001485043">
    <property type="component" value="Unassembled WGS sequence"/>
</dbReference>
<evidence type="ECO:0000313" key="1">
    <source>
        <dbReference type="EMBL" id="KAK9864061.1"/>
    </source>
</evidence>
<reference evidence="1 2" key="1">
    <citation type="journal article" date="2024" name="Nat. Commun.">
        <title>Phylogenomics reveals the evolutionary origins of lichenization in chlorophyte algae.</title>
        <authorList>
            <person name="Puginier C."/>
            <person name="Libourel C."/>
            <person name="Otte J."/>
            <person name="Skaloud P."/>
            <person name="Haon M."/>
            <person name="Grisel S."/>
            <person name="Petersen M."/>
            <person name="Berrin J.G."/>
            <person name="Delaux P.M."/>
            <person name="Dal Grande F."/>
            <person name="Keller J."/>
        </authorList>
    </citation>
    <scope>NUCLEOTIDE SEQUENCE [LARGE SCALE GENOMIC DNA]</scope>
    <source>
        <strain evidence="1 2">SAG 2523</strain>
    </source>
</reference>
<dbReference type="EMBL" id="JALJOV010000398">
    <property type="protein sequence ID" value="KAK9864061.1"/>
    <property type="molecule type" value="Genomic_DNA"/>
</dbReference>
<comment type="caution">
    <text evidence="1">The sequence shown here is derived from an EMBL/GenBank/DDBJ whole genome shotgun (WGS) entry which is preliminary data.</text>
</comment>
<keyword evidence="2" id="KW-1185">Reference proteome</keyword>
<organism evidence="1 2">
    <name type="scientific">Apatococcus fuscideae</name>
    <dbReference type="NCBI Taxonomy" id="2026836"/>
    <lineage>
        <taxon>Eukaryota</taxon>
        <taxon>Viridiplantae</taxon>
        <taxon>Chlorophyta</taxon>
        <taxon>core chlorophytes</taxon>
        <taxon>Trebouxiophyceae</taxon>
        <taxon>Chlorellales</taxon>
        <taxon>Chlorellaceae</taxon>
        <taxon>Apatococcus</taxon>
    </lineage>
</organism>
<accession>A0AAW1T666</accession>
<protein>
    <submittedName>
        <fullName evidence="1">Uncharacterized protein</fullName>
    </submittedName>
</protein>
<proteinExistence type="predicted"/>
<sequence>MLGPKGPDTGPEEHTAAYVEWLSLQLCRTMCSVGLGRFPFIHLVSDYHKTLRGMRCQAEKSFQQDVMKWSKKQDHKDL</sequence>
<name>A0AAW1T666_9CHLO</name>